<protein>
    <submittedName>
        <fullName evidence="12">Related to glycoside hydrolase family 16 protein-Laccaria bicolor</fullName>
    </submittedName>
</protein>
<gene>
    <name evidence="12" type="ORF">PIIN_01198</name>
</gene>
<feature type="compositionally biased region" description="Basic and acidic residues" evidence="9">
    <location>
        <begin position="337"/>
        <end position="346"/>
    </location>
</feature>
<evidence type="ECO:0000256" key="6">
    <source>
        <dbReference type="ARBA" id="ARBA00023136"/>
    </source>
</evidence>
<accession>G4T7T0</accession>
<evidence type="ECO:0000313" key="12">
    <source>
        <dbReference type="EMBL" id="CCA67367.1"/>
    </source>
</evidence>
<dbReference type="AlphaFoldDB" id="G4T7T0"/>
<dbReference type="GO" id="GO:0005789">
    <property type="term" value="C:endoplasmic reticulum membrane"/>
    <property type="evidence" value="ECO:0007669"/>
    <property type="project" value="TreeGrafter"/>
</dbReference>
<dbReference type="InParanoid" id="G4T7T0"/>
<keyword evidence="4" id="KW-0735">Signal-anchor</keyword>
<evidence type="ECO:0000256" key="5">
    <source>
        <dbReference type="ARBA" id="ARBA00022989"/>
    </source>
</evidence>
<dbReference type="PANTHER" id="PTHR31361">
    <property type="entry name" value="BETA-GLUCAN SYNTHESIS-ASSOCIATED PROTEIN KRE6-RELATED"/>
    <property type="match status" value="1"/>
</dbReference>
<dbReference type="EMBL" id="CAFZ01000013">
    <property type="protein sequence ID" value="CCA67367.1"/>
    <property type="molecule type" value="Genomic_DNA"/>
</dbReference>
<feature type="compositionally biased region" description="Polar residues" evidence="9">
    <location>
        <begin position="205"/>
        <end position="231"/>
    </location>
</feature>
<comment type="caution">
    <text evidence="12">The sequence shown here is derived from an EMBL/GenBank/DDBJ whole genome shotgun (WGS) entry which is preliminary data.</text>
</comment>
<dbReference type="GO" id="GO:0006078">
    <property type="term" value="P:(1-&gt;6)-beta-D-glucan biosynthetic process"/>
    <property type="evidence" value="ECO:0007669"/>
    <property type="project" value="TreeGrafter"/>
</dbReference>
<proteinExistence type="inferred from homology"/>
<evidence type="ECO:0000256" key="8">
    <source>
        <dbReference type="ARBA" id="ARBA00023316"/>
    </source>
</evidence>
<feature type="compositionally biased region" description="Polar residues" evidence="9">
    <location>
        <begin position="45"/>
        <end position="65"/>
    </location>
</feature>
<keyword evidence="7" id="KW-0325">Glycoprotein</keyword>
<keyword evidence="8" id="KW-0961">Cell wall biogenesis/degradation</keyword>
<feature type="compositionally biased region" description="Low complexity" evidence="9">
    <location>
        <begin position="81"/>
        <end position="107"/>
    </location>
</feature>
<dbReference type="OMA" id="PRNSWID"/>
<dbReference type="InterPro" id="IPR013320">
    <property type="entry name" value="ConA-like_dom_sf"/>
</dbReference>
<evidence type="ECO:0000256" key="3">
    <source>
        <dbReference type="ARBA" id="ARBA00022692"/>
    </source>
</evidence>
<reference evidence="12 13" key="1">
    <citation type="journal article" date="2011" name="PLoS Pathog.">
        <title>Endophytic Life Strategies Decoded by Genome and Transcriptome Analyses of the Mutualistic Root Symbiont Piriformospora indica.</title>
        <authorList>
            <person name="Zuccaro A."/>
            <person name="Lahrmann U."/>
            <person name="Guldener U."/>
            <person name="Langen G."/>
            <person name="Pfiffi S."/>
            <person name="Biedenkopf D."/>
            <person name="Wong P."/>
            <person name="Samans B."/>
            <person name="Grimm C."/>
            <person name="Basiewicz M."/>
            <person name="Murat C."/>
            <person name="Martin F."/>
            <person name="Kogel K.H."/>
        </authorList>
    </citation>
    <scope>NUCLEOTIDE SEQUENCE [LARGE SCALE GENOMIC DNA]</scope>
    <source>
        <strain evidence="12 13">DSM 11827</strain>
    </source>
</reference>
<evidence type="ECO:0000256" key="10">
    <source>
        <dbReference type="SAM" id="Phobius"/>
    </source>
</evidence>
<dbReference type="HOGENOM" id="CLU_010811_2_1_1"/>
<feature type="compositionally biased region" description="Low complexity" evidence="9">
    <location>
        <begin position="400"/>
        <end position="412"/>
    </location>
</feature>
<keyword evidence="13" id="KW-1185">Reference proteome</keyword>
<feature type="compositionally biased region" description="Low complexity" evidence="9">
    <location>
        <begin position="19"/>
        <end position="44"/>
    </location>
</feature>
<dbReference type="InterPro" id="IPR000757">
    <property type="entry name" value="Beta-glucanase-like"/>
</dbReference>
<evidence type="ECO:0000256" key="1">
    <source>
        <dbReference type="ARBA" id="ARBA00004606"/>
    </source>
</evidence>
<dbReference type="GO" id="GO:0005886">
    <property type="term" value="C:plasma membrane"/>
    <property type="evidence" value="ECO:0007669"/>
    <property type="project" value="TreeGrafter"/>
</dbReference>
<dbReference type="PANTHER" id="PTHR31361:SF1">
    <property type="entry name" value="BETA-GLUCAN SYNTHESIS-ASSOCIATED PROTEIN KRE6-RELATED"/>
    <property type="match status" value="1"/>
</dbReference>
<feature type="domain" description="GH16" evidence="11">
    <location>
        <begin position="429"/>
        <end position="786"/>
    </location>
</feature>
<dbReference type="Pfam" id="PF03935">
    <property type="entry name" value="SKN1_KRE6_Sbg1"/>
    <property type="match status" value="1"/>
</dbReference>
<dbReference type="SUPFAM" id="SSF49899">
    <property type="entry name" value="Concanavalin A-like lectins/glucanases"/>
    <property type="match status" value="1"/>
</dbReference>
<dbReference type="STRING" id="1109443.G4T7T0"/>
<dbReference type="GO" id="GO:0015926">
    <property type="term" value="F:glucosidase activity"/>
    <property type="evidence" value="ECO:0007669"/>
    <property type="project" value="TreeGrafter"/>
</dbReference>
<keyword evidence="6 10" id="KW-0472">Membrane</keyword>
<evidence type="ECO:0000256" key="9">
    <source>
        <dbReference type="SAM" id="MobiDB-lite"/>
    </source>
</evidence>
<feature type="compositionally biased region" description="Pro residues" evidence="9">
    <location>
        <begin position="68"/>
        <end position="80"/>
    </location>
</feature>
<comment type="similarity">
    <text evidence="2">Belongs to the SKN1/KRE6 family.</text>
</comment>
<feature type="transmembrane region" description="Helical" evidence="10">
    <location>
        <begin position="357"/>
        <end position="381"/>
    </location>
</feature>
<evidence type="ECO:0000256" key="2">
    <source>
        <dbReference type="ARBA" id="ARBA00010962"/>
    </source>
</evidence>
<sequence length="834" mass="88229">MDKAPTLPTKALPSPPSARPVSSSSRPAPTSSTSEPRPSSSSSSLGQQTSSNANRLSMQPRRTSNVPKPAPIPIPEPVVVPPNSTSSGTAESSGEGPSSTSSTGSALANLSAELVQAITVGAHVNSHSASPTSPKETNNLLGDGSSTPREFSSPRALPSGSLGQRPRSALDSSTASGLGAQSQYDAVHNRPHSSADAWATRPPSLHSTSGEVPRSRSSNFINTPSPLNPNALSIPRRPGSSSSRPASMVLYRLAGVGDDFNPPMSTLAPPGTTNSRRASRFSTLSSSNSMYSVFGDSKYPMPAGEDGTLTPPPSGAFLAYEYDPSWDLDAPDDAEDELHKPDEPGTKEPIGAFNLRGFCNIFVMIAILIFLIGLFALYPVISYYDTNARSNLLTGTDHSNNPNGGTTPNVTTDRGPNDLIDPDTPEEAKTWTGLGTTYKLVFSDEFKESGRTFGPNADPFWEAVETYDRKNLDLNAYIPDQVTTENGHLVITLEHKTTGSHAYTSGMLQSWNKFCFTGGYIEVAVSLPGDNTQTGFNPQVYTMGNLARSGFAASEEGVFPYSYDSCDAAFQAMQGGDGTLSTLPAQRLSACTCRTEQTNHNHPGPNGDTQLRGRGAPQIDVLGYATNAGQTGVITQGLRIAPMNPGLAVAQGQSIQDGTHAQPNTYAGSTTEQVISALVNAPSDSYVNGGAQFTAYGYQHVPNANDQSAAALHFVRGSNTEVYRVTGAAVPAEGGDLGQRLISNEPMYITLALALSQAIAAVQPESLNFPAKMLVDYVRVYQPDGEDAKVTCDPTDFPTSDYISRHQRAYTDSGLTTWAEAGYTTPRNSWIDGC</sequence>
<feature type="region of interest" description="Disordered" evidence="9">
    <location>
        <begin position="123"/>
        <end position="244"/>
    </location>
</feature>
<feature type="region of interest" description="Disordered" evidence="9">
    <location>
        <begin position="393"/>
        <end position="417"/>
    </location>
</feature>
<evidence type="ECO:0000259" key="11">
    <source>
        <dbReference type="PROSITE" id="PS51762"/>
    </source>
</evidence>
<dbReference type="PROSITE" id="PS51762">
    <property type="entry name" value="GH16_2"/>
    <property type="match status" value="1"/>
</dbReference>
<dbReference type="Proteomes" id="UP000007148">
    <property type="component" value="Unassembled WGS sequence"/>
</dbReference>
<feature type="compositionally biased region" description="Polar residues" evidence="9">
    <location>
        <begin position="170"/>
        <end position="184"/>
    </location>
</feature>
<dbReference type="Gene3D" id="2.60.120.200">
    <property type="match status" value="1"/>
</dbReference>
<evidence type="ECO:0000256" key="4">
    <source>
        <dbReference type="ARBA" id="ARBA00022968"/>
    </source>
</evidence>
<feature type="region of interest" description="Disordered" evidence="9">
    <location>
        <begin position="329"/>
        <end position="349"/>
    </location>
</feature>
<organism evidence="12 13">
    <name type="scientific">Serendipita indica (strain DSM 11827)</name>
    <name type="common">Root endophyte fungus</name>
    <name type="synonym">Piriformospora indica</name>
    <dbReference type="NCBI Taxonomy" id="1109443"/>
    <lineage>
        <taxon>Eukaryota</taxon>
        <taxon>Fungi</taxon>
        <taxon>Dikarya</taxon>
        <taxon>Basidiomycota</taxon>
        <taxon>Agaricomycotina</taxon>
        <taxon>Agaricomycetes</taxon>
        <taxon>Sebacinales</taxon>
        <taxon>Serendipitaceae</taxon>
        <taxon>Serendipita</taxon>
    </lineage>
</organism>
<feature type="region of interest" description="Disordered" evidence="9">
    <location>
        <begin position="1"/>
        <end position="107"/>
    </location>
</feature>
<comment type="subcellular location">
    <subcellularLocation>
        <location evidence="1">Membrane</location>
        <topology evidence="1">Single-pass type II membrane protein</topology>
    </subcellularLocation>
</comment>
<name>G4T7T0_SERID</name>
<dbReference type="OrthoDB" id="412647at2759"/>
<keyword evidence="12" id="KW-0378">Hydrolase</keyword>
<feature type="compositionally biased region" description="Low complexity" evidence="9">
    <location>
        <begin position="233"/>
        <end position="244"/>
    </location>
</feature>
<evidence type="ECO:0000313" key="13">
    <source>
        <dbReference type="Proteomes" id="UP000007148"/>
    </source>
</evidence>
<feature type="compositionally biased region" description="Polar residues" evidence="9">
    <location>
        <begin position="125"/>
        <end position="150"/>
    </location>
</feature>
<keyword evidence="3 10" id="KW-0812">Transmembrane</keyword>
<keyword evidence="5 10" id="KW-1133">Transmembrane helix</keyword>
<dbReference type="eggNOG" id="ENOG502QR13">
    <property type="taxonomic scope" value="Eukaryota"/>
</dbReference>
<dbReference type="GO" id="GO:0031505">
    <property type="term" value="P:fungal-type cell wall organization"/>
    <property type="evidence" value="ECO:0007669"/>
    <property type="project" value="TreeGrafter"/>
</dbReference>
<dbReference type="InterPro" id="IPR005629">
    <property type="entry name" value="Skn1/Kre6/Sbg1"/>
</dbReference>
<evidence type="ECO:0000256" key="7">
    <source>
        <dbReference type="ARBA" id="ARBA00023180"/>
    </source>
</evidence>